<accession>A0A7S8C679</accession>
<evidence type="ECO:0000256" key="1">
    <source>
        <dbReference type="SAM" id="MobiDB-lite"/>
    </source>
</evidence>
<dbReference type="GO" id="GO:0016740">
    <property type="term" value="F:transferase activity"/>
    <property type="evidence" value="ECO:0007669"/>
    <property type="project" value="UniProtKB-KW"/>
</dbReference>
<gene>
    <name evidence="3" type="ORF">HW532_16500</name>
</gene>
<evidence type="ECO:0000313" key="4">
    <source>
        <dbReference type="Proteomes" id="UP000593594"/>
    </source>
</evidence>
<dbReference type="RefSeq" id="WP_213161519.1">
    <property type="nucleotide sequence ID" value="NZ_CP058214.1"/>
</dbReference>
<keyword evidence="3" id="KW-0808">Transferase</keyword>
<dbReference type="KEGG" id="kmn:HW532_16500"/>
<sequence length="469" mass="52212">MKRLFVLNGGAAVKAGNKSAYLKFDDPLAAFARNGINTGDVLVYDAILKALAYDEVRNLQFSHAGDRKLWPKEPYDATVIRGSNYLTETVDLAHVVPLLKELKGPIVPIGIGAQADRYKKLNLPKGTVEAWKIIADKCETIGVRGFYSAEVFNDLGIKNVRVIGCPSFYRALRPSIAIKEIDPATARIGLTLNKYLSAEYATNATKTNRMQRALIDAVAKRPSSRLYSQGEREETLSIFSADEEKKRHVDAILARFNLAGHKEAEDLIANRMLAFLDVDEWAADVGKNADVMVGFRLHGNVIGLHQGLPAVFFTYDSRIRELASLFAVPVVEVEDYLPIDLEAILSTANFAKMEHVYRLNFAEYHRFLTENKLNHVLPKPVAPPPEKPLSAPNVVQISPGMDQTLDWFRSEVDFMTGEIERLRTRAWHFETTLRDMKQAKKAGPDKAGDQGKAAGQDKTGKDKTEKLAT</sequence>
<dbReference type="Proteomes" id="UP000593594">
    <property type="component" value="Chromosome"/>
</dbReference>
<name>A0A7S8C679_9HYPH</name>
<dbReference type="InterPro" id="IPR007345">
    <property type="entry name" value="Polysacch_pyruvyl_Trfase"/>
</dbReference>
<dbReference type="EMBL" id="CP058214">
    <property type="protein sequence ID" value="QPC44153.1"/>
    <property type="molecule type" value="Genomic_DNA"/>
</dbReference>
<keyword evidence="4" id="KW-1185">Reference proteome</keyword>
<feature type="compositionally biased region" description="Basic and acidic residues" evidence="1">
    <location>
        <begin position="458"/>
        <end position="469"/>
    </location>
</feature>
<proteinExistence type="predicted"/>
<evidence type="ECO:0000259" key="2">
    <source>
        <dbReference type="Pfam" id="PF04230"/>
    </source>
</evidence>
<dbReference type="AlphaFoldDB" id="A0A7S8C679"/>
<feature type="domain" description="Polysaccharide pyruvyl transferase" evidence="2">
    <location>
        <begin position="37"/>
        <end position="317"/>
    </location>
</feature>
<organism evidence="3 4">
    <name type="scientific">Kaustia mangrovi</name>
    <dbReference type="NCBI Taxonomy" id="2593653"/>
    <lineage>
        <taxon>Bacteria</taxon>
        <taxon>Pseudomonadati</taxon>
        <taxon>Pseudomonadota</taxon>
        <taxon>Alphaproteobacteria</taxon>
        <taxon>Hyphomicrobiales</taxon>
        <taxon>Parvibaculaceae</taxon>
        <taxon>Kaustia</taxon>
    </lineage>
</organism>
<evidence type="ECO:0000313" key="3">
    <source>
        <dbReference type="EMBL" id="QPC44153.1"/>
    </source>
</evidence>
<protein>
    <submittedName>
        <fullName evidence="3">Polysaccharide pyruvyl transferase family protein</fullName>
    </submittedName>
</protein>
<feature type="region of interest" description="Disordered" evidence="1">
    <location>
        <begin position="435"/>
        <end position="469"/>
    </location>
</feature>
<reference evidence="3 4" key="1">
    <citation type="submission" date="2020-06" db="EMBL/GenBank/DDBJ databases">
        <title>Genome sequence of 2 isolates from Red Sea Mangroves.</title>
        <authorList>
            <person name="Sefrji F."/>
            <person name="Michoud G."/>
            <person name="Merlino G."/>
            <person name="Daffonchio D."/>
        </authorList>
    </citation>
    <scope>NUCLEOTIDE SEQUENCE [LARGE SCALE GENOMIC DNA]</scope>
    <source>
        <strain evidence="3 4">R1DC25</strain>
    </source>
</reference>
<dbReference type="Pfam" id="PF04230">
    <property type="entry name" value="PS_pyruv_trans"/>
    <property type="match status" value="1"/>
</dbReference>
<feature type="compositionally biased region" description="Basic and acidic residues" evidence="1">
    <location>
        <begin position="435"/>
        <end position="449"/>
    </location>
</feature>